<keyword evidence="5 11" id="KW-0732">Signal</keyword>
<dbReference type="Gene3D" id="2.60.120.200">
    <property type="match status" value="4"/>
</dbReference>
<dbReference type="CDD" id="cd00054">
    <property type="entry name" value="EGF_CA"/>
    <property type="match status" value="1"/>
</dbReference>
<gene>
    <name evidence="15" type="ORF">ACJMK2_022313</name>
</gene>
<reference evidence="15 16" key="1">
    <citation type="submission" date="2024-11" db="EMBL/GenBank/DDBJ databases">
        <title>Chromosome-level genome assembly of the freshwater bivalve Anodonta woodiana.</title>
        <authorList>
            <person name="Chen X."/>
        </authorList>
    </citation>
    <scope>NUCLEOTIDE SEQUENCE [LARGE SCALE GENOMIC DNA]</scope>
    <source>
        <strain evidence="15">MN2024</strain>
        <tissue evidence="15">Gills</tissue>
    </source>
</reference>
<dbReference type="Gene3D" id="2.10.25.10">
    <property type="entry name" value="Laminin"/>
    <property type="match status" value="2"/>
</dbReference>
<keyword evidence="4 10" id="KW-0812">Transmembrane</keyword>
<dbReference type="PANTHER" id="PTHR15036:SF49">
    <property type="entry name" value="AXOTACTIN"/>
    <property type="match status" value="1"/>
</dbReference>
<evidence type="ECO:0000313" key="15">
    <source>
        <dbReference type="EMBL" id="KAL3836907.1"/>
    </source>
</evidence>
<feature type="domain" description="EGF-like" evidence="14">
    <location>
        <begin position="550"/>
        <end position="587"/>
    </location>
</feature>
<dbReference type="CDD" id="cd00110">
    <property type="entry name" value="LamG"/>
    <property type="match status" value="4"/>
</dbReference>
<feature type="domain" description="Laminin G" evidence="13">
    <location>
        <begin position="1016"/>
        <end position="1202"/>
    </location>
</feature>
<evidence type="ECO:0000256" key="4">
    <source>
        <dbReference type="ARBA" id="ARBA00022692"/>
    </source>
</evidence>
<keyword evidence="6 10" id="KW-1133">Transmembrane helix</keyword>
<dbReference type="PROSITE" id="PS50025">
    <property type="entry name" value="LAM_G_DOMAIN"/>
    <property type="match status" value="4"/>
</dbReference>
<dbReference type="CDD" id="cd00057">
    <property type="entry name" value="FA58C"/>
    <property type="match status" value="1"/>
</dbReference>
<keyword evidence="7 10" id="KW-0472">Membrane</keyword>
<dbReference type="EMBL" id="JBJQND010000018">
    <property type="protein sequence ID" value="KAL3836907.1"/>
    <property type="molecule type" value="Genomic_DNA"/>
</dbReference>
<dbReference type="PANTHER" id="PTHR15036">
    <property type="entry name" value="PIKACHURIN-LIKE PROTEIN"/>
    <property type="match status" value="1"/>
</dbReference>
<dbReference type="InterPro" id="IPR050372">
    <property type="entry name" value="Neurexin-related_CASP"/>
</dbReference>
<feature type="domain" description="Laminin G" evidence="13">
    <location>
        <begin position="379"/>
        <end position="548"/>
    </location>
</feature>
<name>A0ABD3TJF4_SINWO</name>
<feature type="domain" description="EGF-like" evidence="14">
    <location>
        <begin position="976"/>
        <end position="1012"/>
    </location>
</feature>
<feature type="domain" description="Laminin G" evidence="13">
    <location>
        <begin position="191"/>
        <end position="373"/>
    </location>
</feature>
<dbReference type="SUPFAM" id="SSF49785">
    <property type="entry name" value="Galactose-binding domain-like"/>
    <property type="match status" value="1"/>
</dbReference>
<dbReference type="PROSITE" id="PS01285">
    <property type="entry name" value="FA58C_1"/>
    <property type="match status" value="1"/>
</dbReference>
<feature type="signal peptide" evidence="11">
    <location>
        <begin position="1"/>
        <end position="22"/>
    </location>
</feature>
<evidence type="ECO:0000259" key="14">
    <source>
        <dbReference type="PROSITE" id="PS50026"/>
    </source>
</evidence>
<organism evidence="15 16">
    <name type="scientific">Sinanodonta woodiana</name>
    <name type="common">Chinese pond mussel</name>
    <name type="synonym">Anodonta woodiana</name>
    <dbReference type="NCBI Taxonomy" id="1069815"/>
    <lineage>
        <taxon>Eukaryota</taxon>
        <taxon>Metazoa</taxon>
        <taxon>Spiralia</taxon>
        <taxon>Lophotrochozoa</taxon>
        <taxon>Mollusca</taxon>
        <taxon>Bivalvia</taxon>
        <taxon>Autobranchia</taxon>
        <taxon>Heteroconchia</taxon>
        <taxon>Palaeoheterodonta</taxon>
        <taxon>Unionida</taxon>
        <taxon>Unionoidea</taxon>
        <taxon>Unionidae</taxon>
        <taxon>Unioninae</taxon>
        <taxon>Sinanodonta</taxon>
    </lineage>
</organism>
<evidence type="ECO:0000256" key="1">
    <source>
        <dbReference type="ARBA" id="ARBA00004479"/>
    </source>
</evidence>
<comment type="subcellular location">
    <subcellularLocation>
        <location evidence="1">Membrane</location>
        <topology evidence="1">Single-pass type I membrane protein</topology>
    </subcellularLocation>
</comment>
<protein>
    <recommendedName>
        <fullName evidence="17">Neurexin-4</fullName>
    </recommendedName>
</protein>
<comment type="caution">
    <text evidence="9">Lacks conserved residue(s) required for the propagation of feature annotation.</text>
</comment>
<dbReference type="InterPro" id="IPR001791">
    <property type="entry name" value="Laminin_G"/>
</dbReference>
<dbReference type="Pfam" id="PF00754">
    <property type="entry name" value="F5_F8_type_C"/>
    <property type="match status" value="1"/>
</dbReference>
<dbReference type="InterPro" id="IPR000421">
    <property type="entry name" value="FA58C"/>
</dbReference>
<dbReference type="PROSITE" id="PS01286">
    <property type="entry name" value="FA58C_2"/>
    <property type="match status" value="1"/>
</dbReference>
<evidence type="ECO:0000256" key="7">
    <source>
        <dbReference type="ARBA" id="ARBA00023136"/>
    </source>
</evidence>
<sequence>MARRKENAILLLILYFLCVSESARDRTPFVYEDCRVDYAVGLGRENGKDPRIPDGNFWSSSNSNDRRMPWMARLYDTSGAWTAGVQNSQQYLGVDLGGDYIVTRVATQGRQGSDEYVTEFTLEYSEDSKTWRTLTNEFGLTEIFFGNDDGNKIKVNSLKYPIITRYLQFRPQRWNQFISMRVEVYGCGYGINAAKFTNQGYITYLLGDTSRSDADLITLRFRTMSQEGVIFYADGNQGDYVSMELRQGYLYFGIDLGSTQMSRGDTRVVGGSMLDDGQWHDVVVRRNRSDVLLVVDRLENRFMTNGLFFRLDLDKKIYLGGVDTFNKNGLTTRYNFDGCIDFVRFNGINMIRDARGQQGSGRFQIVGPVDFMCRLETDVPITFPSYSSYIKLSGYQPGGPVRVRFEFRTYDEDGLLLYHQMNDPSQITVTLNKDGQIWYSVVSATGQVVEDIVRNIDYESKNQAFTDGLWHTFSLYVDNTKVNVTVDRNSKVSLRTLQITAGSSYFIGGYELAGGFRGCMRNIEVATVPVVLTTLNDEQKNLVEVGTCKIRDRCTPNPCEHEGVCTQNWENFFCSCGSTGYKGSVCHISTYQLSCEMYSMYTVMDGEEPVTIDPDGSGPLKPFPVICNGKSDSDLPVETYIRHNSMNYITVNGYQVPNYYSRTVVYDTDLPGLVEVIERAISCEQSIEYRCNNSRLLVKPAEGTALTYAYWVGRTFQPMYYWGGAAPGSFKCACGLLEEGCEGASTTCNCDSGHNTNDQGLLQHKDYLPVLEMYFGDTGTLNDNKIGQHMLGDLRCKGDNLLDNVVTFRKEDATLEFATFEGDRAGDIWFQFKTTAENGVMIHNTGETENDFIQVRLVYGDTIQFRYNVGNGIQVIEYTTINGLNNDIWHTVHVERNRKQAWLRVDNFPEVTRDEPQDEITRMLDLTSPLVIGAAVDYRDGYVGCMRGLRVNGVLMDMRGMVARGEVTYGVTEGCVGKCASNPCFNGGTCREKYSGYTCDCAYTPFRGWMCFREVGVNMQTNFMIRYEFDEEQGLTATDFKYVRVGFTTKKKQGILIQLRNAANTEYISLEMNNNGGVKFFLDVGFERFELNTDINGIDLANGQAHEVIMRRENGGRTVIIQVDNYAPASGQLGDRLSDSILNNPKYLFVGNNDTENNARGFEGCLFRLQIDNIYPLKRAFQDPRPKYVFLIPEGKIVEDMCGFEEVTQAPDPIEMRPYGPTYVNITLPPPSVKNEEQERLIIGLSVAFAFLIIVILAVIFFIYFRQKGDYETREAKGMENADNPDTAVVFCQTGVPDIPKRQEWFM</sequence>
<dbReference type="FunFam" id="2.60.120.260:FF:000016">
    <property type="entry name" value="Contactin-associated protein-like 4 isoform 1"/>
    <property type="match status" value="1"/>
</dbReference>
<evidence type="ECO:0000259" key="12">
    <source>
        <dbReference type="PROSITE" id="PS50022"/>
    </source>
</evidence>
<evidence type="ECO:0000256" key="5">
    <source>
        <dbReference type="ARBA" id="ARBA00022729"/>
    </source>
</evidence>
<dbReference type="SMART" id="SM00231">
    <property type="entry name" value="FA58C"/>
    <property type="match status" value="1"/>
</dbReference>
<dbReference type="Pfam" id="PF02210">
    <property type="entry name" value="Laminin_G_2"/>
    <property type="match status" value="4"/>
</dbReference>
<comment type="similarity">
    <text evidence="2">Belongs to the neurexin family.</text>
</comment>
<evidence type="ECO:0000313" key="16">
    <source>
        <dbReference type="Proteomes" id="UP001634394"/>
    </source>
</evidence>
<evidence type="ECO:0000256" key="9">
    <source>
        <dbReference type="PROSITE-ProRule" id="PRU00076"/>
    </source>
</evidence>
<evidence type="ECO:0000256" key="8">
    <source>
        <dbReference type="ARBA" id="ARBA00023157"/>
    </source>
</evidence>
<dbReference type="Pfam" id="PF00008">
    <property type="entry name" value="EGF"/>
    <property type="match status" value="1"/>
</dbReference>
<evidence type="ECO:0000256" key="3">
    <source>
        <dbReference type="ARBA" id="ARBA00022536"/>
    </source>
</evidence>
<evidence type="ECO:0000256" key="2">
    <source>
        <dbReference type="ARBA" id="ARBA00010241"/>
    </source>
</evidence>
<dbReference type="PROSITE" id="PS50022">
    <property type="entry name" value="FA58C_3"/>
    <property type="match status" value="1"/>
</dbReference>
<dbReference type="GO" id="GO:0016020">
    <property type="term" value="C:membrane"/>
    <property type="evidence" value="ECO:0007669"/>
    <property type="project" value="UniProtKB-SubCell"/>
</dbReference>
<evidence type="ECO:0000256" key="11">
    <source>
        <dbReference type="SAM" id="SignalP"/>
    </source>
</evidence>
<keyword evidence="3 9" id="KW-0245">EGF-like domain</keyword>
<evidence type="ECO:0000256" key="6">
    <source>
        <dbReference type="ARBA" id="ARBA00022989"/>
    </source>
</evidence>
<keyword evidence="8" id="KW-1015">Disulfide bond</keyword>
<keyword evidence="16" id="KW-1185">Reference proteome</keyword>
<feature type="domain" description="F5/8 type C" evidence="12">
    <location>
        <begin position="37"/>
        <end position="187"/>
    </location>
</feature>
<feature type="domain" description="Laminin G" evidence="13">
    <location>
        <begin position="804"/>
        <end position="975"/>
    </location>
</feature>
<proteinExistence type="inferred from homology"/>
<dbReference type="SMART" id="SM00282">
    <property type="entry name" value="LamG"/>
    <property type="match status" value="4"/>
</dbReference>
<dbReference type="SMART" id="SM00181">
    <property type="entry name" value="EGF"/>
    <property type="match status" value="2"/>
</dbReference>
<dbReference type="Gene3D" id="2.60.120.260">
    <property type="entry name" value="Galactose-binding domain-like"/>
    <property type="match status" value="1"/>
</dbReference>
<dbReference type="PROSITE" id="PS50026">
    <property type="entry name" value="EGF_3"/>
    <property type="match status" value="2"/>
</dbReference>
<evidence type="ECO:0008006" key="17">
    <source>
        <dbReference type="Google" id="ProtNLM"/>
    </source>
</evidence>
<feature type="transmembrane region" description="Helical" evidence="10">
    <location>
        <begin position="1241"/>
        <end position="1265"/>
    </location>
</feature>
<dbReference type="InterPro" id="IPR013320">
    <property type="entry name" value="ConA-like_dom_sf"/>
</dbReference>
<dbReference type="Gene3D" id="2.60.120.1000">
    <property type="match status" value="1"/>
</dbReference>
<dbReference type="Proteomes" id="UP001634394">
    <property type="component" value="Unassembled WGS sequence"/>
</dbReference>
<accession>A0ABD3TJF4</accession>
<comment type="caution">
    <text evidence="15">The sequence shown here is derived from an EMBL/GenBank/DDBJ whole genome shotgun (WGS) entry which is preliminary data.</text>
</comment>
<evidence type="ECO:0000256" key="10">
    <source>
        <dbReference type="SAM" id="Phobius"/>
    </source>
</evidence>
<dbReference type="SUPFAM" id="SSF57196">
    <property type="entry name" value="EGF/Laminin"/>
    <property type="match status" value="1"/>
</dbReference>
<dbReference type="InterPro" id="IPR008979">
    <property type="entry name" value="Galactose-bd-like_sf"/>
</dbReference>
<dbReference type="InterPro" id="IPR000742">
    <property type="entry name" value="EGF"/>
</dbReference>
<dbReference type="SUPFAM" id="SSF49899">
    <property type="entry name" value="Concanavalin A-like lectins/glucanases"/>
    <property type="match status" value="4"/>
</dbReference>
<evidence type="ECO:0000259" key="13">
    <source>
        <dbReference type="PROSITE" id="PS50025"/>
    </source>
</evidence>
<feature type="chain" id="PRO_5044769143" description="Neurexin-4" evidence="11">
    <location>
        <begin position="23"/>
        <end position="1307"/>
    </location>
</feature>